<sequence length="212" mass="24270">MKNQVILLDKKPGRELAQERFMDLCGYSRGKSMPEKRMERTLKALEDIYDKLQIRAVISEYGKECIDGMSMLLDGEVFTCKALARIPSGEIRKVYLYILTAGEAEYGEASALDEVYYDFWQSAYVFAGRETLRQYLQNQNPNENKYMSGSYGPGFHGMEVSQLKKFFTVLDAELIDVRLLDCGLMSPMKSFAGFFVEAESEQDFPPEDSEEE</sequence>
<name>A0A1M6II41_9FIRM</name>
<dbReference type="InterPro" id="IPR037010">
    <property type="entry name" value="VitB12-dep_Met_synth_activ_sf"/>
</dbReference>
<evidence type="ECO:0008006" key="3">
    <source>
        <dbReference type="Google" id="ProtNLM"/>
    </source>
</evidence>
<keyword evidence="2" id="KW-1185">Reference proteome</keyword>
<dbReference type="STRING" id="1122934.SAMN02745691_01785"/>
<organism evidence="1 2">
    <name type="scientific">Parasporobacterium paucivorans DSM 15970</name>
    <dbReference type="NCBI Taxonomy" id="1122934"/>
    <lineage>
        <taxon>Bacteria</taxon>
        <taxon>Bacillati</taxon>
        <taxon>Bacillota</taxon>
        <taxon>Clostridia</taxon>
        <taxon>Lachnospirales</taxon>
        <taxon>Lachnospiraceae</taxon>
        <taxon>Parasporobacterium</taxon>
    </lineage>
</organism>
<dbReference type="GO" id="GO:0008705">
    <property type="term" value="F:methionine synthase activity"/>
    <property type="evidence" value="ECO:0007669"/>
    <property type="project" value="InterPro"/>
</dbReference>
<proteinExistence type="predicted"/>
<dbReference type="RefSeq" id="WP_073994070.1">
    <property type="nucleotide sequence ID" value="NZ_FQYT01000018.1"/>
</dbReference>
<accession>A0A1M6II41</accession>
<dbReference type="SUPFAM" id="SSF56507">
    <property type="entry name" value="Methionine synthase activation domain-like"/>
    <property type="match status" value="1"/>
</dbReference>
<gene>
    <name evidence="1" type="ORF">SAMN02745691_01785</name>
</gene>
<dbReference type="Gene3D" id="3.40.109.40">
    <property type="match status" value="1"/>
</dbReference>
<dbReference type="Proteomes" id="UP000184342">
    <property type="component" value="Unassembled WGS sequence"/>
</dbReference>
<dbReference type="AlphaFoldDB" id="A0A1M6II41"/>
<dbReference type="EMBL" id="FQYT01000018">
    <property type="protein sequence ID" value="SHJ34099.1"/>
    <property type="molecule type" value="Genomic_DNA"/>
</dbReference>
<reference evidence="1 2" key="1">
    <citation type="submission" date="2016-11" db="EMBL/GenBank/DDBJ databases">
        <authorList>
            <person name="Jaros S."/>
            <person name="Januszkiewicz K."/>
            <person name="Wedrychowicz H."/>
        </authorList>
    </citation>
    <scope>NUCLEOTIDE SEQUENCE [LARGE SCALE GENOMIC DNA]</scope>
    <source>
        <strain evidence="1 2">DSM 15970</strain>
    </source>
</reference>
<dbReference type="OrthoDB" id="9799337at2"/>
<protein>
    <recommendedName>
        <fullName evidence="3">Vitamin B12 dependent methionine synthase, activation domain</fullName>
    </recommendedName>
</protein>
<evidence type="ECO:0000313" key="2">
    <source>
        <dbReference type="Proteomes" id="UP000184342"/>
    </source>
</evidence>
<evidence type="ECO:0000313" key="1">
    <source>
        <dbReference type="EMBL" id="SHJ34099.1"/>
    </source>
</evidence>